<protein>
    <recommendedName>
        <fullName evidence="3">HutD family protein</fullName>
    </recommendedName>
</protein>
<dbReference type="EMBL" id="JACCBF010000001">
    <property type="protein sequence ID" value="NYD30608.1"/>
    <property type="molecule type" value="Genomic_DNA"/>
</dbReference>
<dbReference type="AlphaFoldDB" id="A0A852RIX8"/>
<dbReference type="Gene3D" id="2.60.120.10">
    <property type="entry name" value="Jelly Rolls"/>
    <property type="match status" value="1"/>
</dbReference>
<sequence>MSTETSTTITRAADLKQVPWRNGQGMTTEIALGGSPDDFTWRVSLAEVAQSGDFSAFPGIDRIIVLIEGPSMRLQLPGHTQVLRTDEPFAFDGGVPVQCTVDQPTRDLNVMTRRGAARATLDVLVLVAGAPPLVVPASGTVVLVVLEGQVRLADGDTDLQQGDVVVTEEQVGLTGGGRVAVARILPGPAGDQLGSAAGSRRQV</sequence>
<dbReference type="Proteomes" id="UP000582231">
    <property type="component" value="Unassembled WGS sequence"/>
</dbReference>
<evidence type="ECO:0000313" key="2">
    <source>
        <dbReference type="Proteomes" id="UP000582231"/>
    </source>
</evidence>
<gene>
    <name evidence="1" type="ORF">BJ958_002154</name>
</gene>
<organism evidence="1 2">
    <name type="scientific">Nocardioides kongjuensis</name>
    <dbReference type="NCBI Taxonomy" id="349522"/>
    <lineage>
        <taxon>Bacteria</taxon>
        <taxon>Bacillati</taxon>
        <taxon>Actinomycetota</taxon>
        <taxon>Actinomycetes</taxon>
        <taxon>Propionibacteriales</taxon>
        <taxon>Nocardioidaceae</taxon>
        <taxon>Nocardioides</taxon>
    </lineage>
</organism>
<dbReference type="SUPFAM" id="SSF51182">
    <property type="entry name" value="RmlC-like cupins"/>
    <property type="match status" value="1"/>
</dbReference>
<name>A0A852RIX8_9ACTN</name>
<evidence type="ECO:0000313" key="1">
    <source>
        <dbReference type="EMBL" id="NYD30608.1"/>
    </source>
</evidence>
<comment type="caution">
    <text evidence="1">The sequence shown here is derived from an EMBL/GenBank/DDBJ whole genome shotgun (WGS) entry which is preliminary data.</text>
</comment>
<proteinExistence type="predicted"/>
<evidence type="ECO:0008006" key="3">
    <source>
        <dbReference type="Google" id="ProtNLM"/>
    </source>
</evidence>
<dbReference type="PANTHER" id="PTHR37943:SF1">
    <property type="entry name" value="PROTEIN VES"/>
    <property type="match status" value="1"/>
</dbReference>
<keyword evidence="2" id="KW-1185">Reference proteome</keyword>
<dbReference type="CDD" id="cd20293">
    <property type="entry name" value="cupin_HutD_N"/>
    <property type="match status" value="1"/>
</dbReference>
<dbReference type="InterPro" id="IPR014710">
    <property type="entry name" value="RmlC-like_jellyroll"/>
</dbReference>
<dbReference type="Pfam" id="PF05962">
    <property type="entry name" value="HutD"/>
    <property type="match status" value="1"/>
</dbReference>
<dbReference type="InterPro" id="IPR010282">
    <property type="entry name" value="Uncharacterised_HutD/Ves"/>
</dbReference>
<dbReference type="PANTHER" id="PTHR37943">
    <property type="entry name" value="PROTEIN VES"/>
    <property type="match status" value="1"/>
</dbReference>
<dbReference type="InterPro" id="IPR011051">
    <property type="entry name" value="RmlC_Cupin_sf"/>
</dbReference>
<dbReference type="RefSeq" id="WP_179726837.1">
    <property type="nucleotide sequence ID" value="NZ_BAABEF010000001.1"/>
</dbReference>
<accession>A0A852RIX8</accession>
<reference evidence="1 2" key="1">
    <citation type="submission" date="2020-07" db="EMBL/GenBank/DDBJ databases">
        <title>Sequencing the genomes of 1000 actinobacteria strains.</title>
        <authorList>
            <person name="Klenk H.-P."/>
        </authorList>
    </citation>
    <scope>NUCLEOTIDE SEQUENCE [LARGE SCALE GENOMIC DNA]</scope>
    <source>
        <strain evidence="1 2">DSM 19082</strain>
    </source>
</reference>